<protein>
    <recommendedName>
        <fullName evidence="1">Polysaccharide biosynthesis domain-containing protein</fullName>
    </recommendedName>
</protein>
<keyword evidence="3" id="KW-1185">Reference proteome</keyword>
<dbReference type="Pfam" id="PF04669">
    <property type="entry name" value="PBDC1"/>
    <property type="match status" value="1"/>
</dbReference>
<dbReference type="PANTHER" id="PTHR13410:SF9">
    <property type="entry name" value="PROTEIN PBDC1"/>
    <property type="match status" value="1"/>
</dbReference>
<evidence type="ECO:0000313" key="2">
    <source>
        <dbReference type="EMBL" id="KAJ1999470.1"/>
    </source>
</evidence>
<sequence>MSFPSAEQTGNMVEMEMQWAVKAMHHAETYMKLLKTVGGKNFKLTPIDDELYEDFMENFADLNIATLDENDFKTEVAKAKWREFMTKYEHRVNDYNFGTLLRIDASGDYSEENSMFAMRTQFYCIEIARTRANLNDAMKE</sequence>
<organism evidence="2 3">
    <name type="scientific">Coemansia thaxteri</name>
    <dbReference type="NCBI Taxonomy" id="2663907"/>
    <lineage>
        <taxon>Eukaryota</taxon>
        <taxon>Fungi</taxon>
        <taxon>Fungi incertae sedis</taxon>
        <taxon>Zoopagomycota</taxon>
        <taxon>Kickxellomycotina</taxon>
        <taxon>Kickxellomycetes</taxon>
        <taxon>Kickxellales</taxon>
        <taxon>Kickxellaceae</taxon>
        <taxon>Coemansia</taxon>
    </lineage>
</organism>
<evidence type="ECO:0000259" key="1">
    <source>
        <dbReference type="Pfam" id="PF04669"/>
    </source>
</evidence>
<dbReference type="Proteomes" id="UP001150907">
    <property type="component" value="Unassembled WGS sequence"/>
</dbReference>
<dbReference type="InterPro" id="IPR021148">
    <property type="entry name" value="Polysacc_synth_dom"/>
</dbReference>
<name>A0A9W8EHK0_9FUNG</name>
<feature type="domain" description="Polysaccharide biosynthesis" evidence="1">
    <location>
        <begin position="15"/>
        <end position="139"/>
    </location>
</feature>
<comment type="caution">
    <text evidence="2">The sequence shown here is derived from an EMBL/GenBank/DDBJ whole genome shotgun (WGS) entry which is preliminary data.</text>
</comment>
<accession>A0A9W8EHK0</accession>
<evidence type="ECO:0000313" key="3">
    <source>
        <dbReference type="Proteomes" id="UP001150907"/>
    </source>
</evidence>
<dbReference type="EMBL" id="JANBQF010000700">
    <property type="protein sequence ID" value="KAJ1999470.1"/>
    <property type="molecule type" value="Genomic_DNA"/>
</dbReference>
<dbReference type="OrthoDB" id="10248897at2759"/>
<dbReference type="AlphaFoldDB" id="A0A9W8EHK0"/>
<dbReference type="InterPro" id="IPR023139">
    <property type="entry name" value="PBDC1-like_dom_sf"/>
</dbReference>
<dbReference type="InterPro" id="IPR008476">
    <property type="entry name" value="PBDC1_metazoa/fungi"/>
</dbReference>
<dbReference type="PANTHER" id="PTHR13410">
    <property type="entry name" value="PROTEIN PBDC1"/>
    <property type="match status" value="1"/>
</dbReference>
<dbReference type="GO" id="GO:0005737">
    <property type="term" value="C:cytoplasm"/>
    <property type="evidence" value="ECO:0007669"/>
    <property type="project" value="TreeGrafter"/>
</dbReference>
<dbReference type="Gene3D" id="1.10.3560.10">
    <property type="entry name" value="yst0336 like domain"/>
    <property type="match status" value="1"/>
</dbReference>
<gene>
    <name evidence="2" type="ORF">H4R26_005050</name>
</gene>
<proteinExistence type="predicted"/>
<reference evidence="2" key="1">
    <citation type="submission" date="2022-07" db="EMBL/GenBank/DDBJ databases">
        <title>Phylogenomic reconstructions and comparative analyses of Kickxellomycotina fungi.</title>
        <authorList>
            <person name="Reynolds N.K."/>
            <person name="Stajich J.E."/>
            <person name="Barry K."/>
            <person name="Grigoriev I.V."/>
            <person name="Crous P."/>
            <person name="Smith M.E."/>
        </authorList>
    </citation>
    <scope>NUCLEOTIDE SEQUENCE</scope>
    <source>
        <strain evidence="2">IMI 214461</strain>
    </source>
</reference>